<dbReference type="RefSeq" id="WP_010849454.1">
    <property type="nucleotide sequence ID" value="NZ_HF570956.1"/>
</dbReference>
<feature type="domain" description="Lon proteolytic" evidence="2">
    <location>
        <begin position="233"/>
        <end position="330"/>
    </location>
</feature>
<keyword evidence="1" id="KW-0645">Protease</keyword>
<dbReference type="InterPro" id="IPR001478">
    <property type="entry name" value="PDZ"/>
</dbReference>
<dbReference type="PROSITE" id="PS51786">
    <property type="entry name" value="LON_PROTEOLYTIC"/>
    <property type="match status" value="1"/>
</dbReference>
<evidence type="ECO:0000259" key="2">
    <source>
        <dbReference type="PROSITE" id="PS51786"/>
    </source>
</evidence>
<evidence type="ECO:0000256" key="1">
    <source>
        <dbReference type="PROSITE-ProRule" id="PRU01122"/>
    </source>
</evidence>
<dbReference type="Gene3D" id="2.30.42.10">
    <property type="match status" value="1"/>
</dbReference>
<proteinExistence type="inferred from homology"/>
<dbReference type="SMART" id="SM00228">
    <property type="entry name" value="PDZ"/>
    <property type="match status" value="1"/>
</dbReference>
<dbReference type="Proteomes" id="UP000013167">
    <property type="component" value="Unassembled WGS sequence"/>
</dbReference>
<keyword evidence="1" id="KW-0720">Serine protease</keyword>
<comment type="caution">
    <text evidence="3">The sequence shown here is derived from an EMBL/GenBank/DDBJ whole genome shotgun (WGS) entry which is preliminary data.</text>
</comment>
<comment type="similarity">
    <text evidence="1">Belongs to the peptidase S16 family.</text>
</comment>
<comment type="catalytic activity">
    <reaction evidence="1">
        <text>Hydrolysis of proteins in presence of ATP.</text>
        <dbReference type="EC" id="3.4.21.53"/>
    </reaction>
</comment>
<protein>
    <recommendedName>
        <fullName evidence="1">endopeptidase La</fullName>
        <ecNumber evidence="1">3.4.21.53</ecNumber>
    </recommendedName>
</protein>
<name>N0DYM0_9MICO</name>
<keyword evidence="4" id="KW-1185">Reference proteome</keyword>
<dbReference type="HOGENOM" id="CLU_042037_1_0_11"/>
<dbReference type="InterPro" id="IPR036034">
    <property type="entry name" value="PDZ_sf"/>
</dbReference>
<dbReference type="InterPro" id="IPR014721">
    <property type="entry name" value="Ribsml_uS5_D2-typ_fold_subgr"/>
</dbReference>
<dbReference type="SUPFAM" id="SSF54211">
    <property type="entry name" value="Ribosomal protein S5 domain 2-like"/>
    <property type="match status" value="1"/>
</dbReference>
<dbReference type="GO" id="GO:0005524">
    <property type="term" value="F:ATP binding"/>
    <property type="evidence" value="ECO:0007669"/>
    <property type="project" value="InterPro"/>
</dbReference>
<reference evidence="3 4" key="1">
    <citation type="journal article" date="2013" name="ISME J.">
        <title>A metabolic model for members of the genus Tetrasphaera involved in enhanced biological phosphorus removal.</title>
        <authorList>
            <person name="Kristiansen R."/>
            <person name="Nguyen H.T.T."/>
            <person name="Saunders A.M."/>
            <person name="Nielsen J.L."/>
            <person name="Wimmer R."/>
            <person name="Le V.Q."/>
            <person name="McIlroy S.J."/>
            <person name="Petrovski S."/>
            <person name="Seviour R.J."/>
            <person name="Calteau A."/>
            <person name="Nielsen K.L."/>
            <person name="Nielsen P.H."/>
        </authorList>
    </citation>
    <scope>NUCLEOTIDE SEQUENCE [LARGE SCALE GENOMIC DNA]</scope>
    <source>
        <strain evidence="3 4">Lp2</strain>
    </source>
</reference>
<sequence length="343" mass="34765">MVVSLVAAFLVLAVAAVLAIVPLPYAVMSPGPVTDTLGSLGDQKIIDVAGEGQHPEKGRLFFTTVRVQGGPGTRVTAYDLLGAALDDSRDVYPQDEIFPPSSTRESVQQENAAEMEGSQQTAAAVAERALGHDVPVSVLVAQVLKGSPSDGLIEADDVLVSVDGIPASSPEAVRTAVRAHKPGDEVSVTVRRAGSEVTVAPRAADTRGVATIGVVMSGRYQLPIPVTIHAGAVGGPSAGLMFSLGIYDVLTEGNLTGGASIAGTGTIADDGAVGPIGGIRQKVVGAREAGATWFLTPADNCADLKGHVPAGLHLVKVATFSDAKQAVESIAAGSTDTLSSCGF</sequence>
<gene>
    <name evidence="3" type="ORF">BN10_190003</name>
</gene>
<keyword evidence="1" id="KW-0378">Hydrolase</keyword>
<dbReference type="EC" id="3.4.21.53" evidence="1"/>
<dbReference type="Pfam" id="PF13180">
    <property type="entry name" value="PDZ_2"/>
    <property type="match status" value="1"/>
</dbReference>
<feature type="active site" evidence="1">
    <location>
        <position position="282"/>
    </location>
</feature>
<accession>N0DYM0</accession>
<dbReference type="eggNOG" id="COG3480">
    <property type="taxonomic scope" value="Bacteria"/>
</dbReference>
<feature type="active site" evidence="1">
    <location>
        <position position="237"/>
    </location>
</feature>
<dbReference type="GO" id="GO:0030163">
    <property type="term" value="P:protein catabolic process"/>
    <property type="evidence" value="ECO:0007669"/>
    <property type="project" value="InterPro"/>
</dbReference>
<dbReference type="Pfam" id="PF05362">
    <property type="entry name" value="Lon_C"/>
    <property type="match status" value="1"/>
</dbReference>
<dbReference type="STRING" id="1193181.BN10_190003"/>
<dbReference type="Gene3D" id="3.30.230.10">
    <property type="match status" value="1"/>
</dbReference>
<dbReference type="InterPro" id="IPR008269">
    <property type="entry name" value="Lon_proteolytic"/>
</dbReference>
<dbReference type="PANTHER" id="PTHR10046">
    <property type="entry name" value="ATP DEPENDENT LON PROTEASE FAMILY MEMBER"/>
    <property type="match status" value="1"/>
</dbReference>
<dbReference type="GO" id="GO:0004176">
    <property type="term" value="F:ATP-dependent peptidase activity"/>
    <property type="evidence" value="ECO:0007669"/>
    <property type="project" value="UniProtKB-UniRule"/>
</dbReference>
<evidence type="ECO:0000313" key="3">
    <source>
        <dbReference type="EMBL" id="CCH69527.1"/>
    </source>
</evidence>
<evidence type="ECO:0000313" key="4">
    <source>
        <dbReference type="Proteomes" id="UP000013167"/>
    </source>
</evidence>
<dbReference type="InterPro" id="IPR020568">
    <property type="entry name" value="Ribosomal_Su5_D2-typ_SF"/>
</dbReference>
<organism evidence="3 4">
    <name type="scientific">Phycicoccus elongatus Lp2</name>
    <dbReference type="NCBI Taxonomy" id="1193181"/>
    <lineage>
        <taxon>Bacteria</taxon>
        <taxon>Bacillati</taxon>
        <taxon>Actinomycetota</taxon>
        <taxon>Actinomycetes</taxon>
        <taxon>Micrococcales</taxon>
        <taxon>Intrasporangiaceae</taxon>
        <taxon>Phycicoccus</taxon>
    </lineage>
</organism>
<dbReference type="SUPFAM" id="SSF50156">
    <property type="entry name" value="PDZ domain-like"/>
    <property type="match status" value="1"/>
</dbReference>
<dbReference type="EMBL" id="CAIZ01000085">
    <property type="protein sequence ID" value="CCH69527.1"/>
    <property type="molecule type" value="Genomic_DNA"/>
</dbReference>
<dbReference type="GO" id="GO:0006508">
    <property type="term" value="P:proteolysis"/>
    <property type="evidence" value="ECO:0007669"/>
    <property type="project" value="UniProtKB-KW"/>
</dbReference>
<dbReference type="AlphaFoldDB" id="N0DYM0"/>
<dbReference type="InterPro" id="IPR027065">
    <property type="entry name" value="Lon_Prtase"/>
</dbReference>
<dbReference type="GO" id="GO:0004252">
    <property type="term" value="F:serine-type endopeptidase activity"/>
    <property type="evidence" value="ECO:0007669"/>
    <property type="project" value="UniProtKB-UniRule"/>
</dbReference>